<accession>A0A7E4WB57</accession>
<evidence type="ECO:0000256" key="1">
    <source>
        <dbReference type="SAM" id="MobiDB-lite"/>
    </source>
</evidence>
<proteinExistence type="predicted"/>
<reference evidence="3" key="2">
    <citation type="submission" date="2020-10" db="UniProtKB">
        <authorList>
            <consortium name="WormBaseParasite"/>
        </authorList>
    </citation>
    <scope>IDENTIFICATION</scope>
</reference>
<reference evidence="2" key="1">
    <citation type="journal article" date="2013" name="Genetics">
        <title>The draft genome and transcriptome of Panagrellus redivivus are shaped by the harsh demands of a free-living lifestyle.</title>
        <authorList>
            <person name="Srinivasan J."/>
            <person name="Dillman A.R."/>
            <person name="Macchietto M.G."/>
            <person name="Heikkinen L."/>
            <person name="Lakso M."/>
            <person name="Fracchia K.M."/>
            <person name="Antoshechkin I."/>
            <person name="Mortazavi A."/>
            <person name="Wong G."/>
            <person name="Sternberg P.W."/>
        </authorList>
    </citation>
    <scope>NUCLEOTIDE SEQUENCE [LARGE SCALE GENOMIC DNA]</scope>
    <source>
        <strain evidence="2">MT8872</strain>
    </source>
</reference>
<dbReference type="WBParaSite" id="Pan_g9573.t1">
    <property type="protein sequence ID" value="Pan_g9573.t1"/>
    <property type="gene ID" value="Pan_g9573"/>
</dbReference>
<evidence type="ECO:0000313" key="2">
    <source>
        <dbReference type="Proteomes" id="UP000492821"/>
    </source>
</evidence>
<keyword evidence="2" id="KW-1185">Reference proteome</keyword>
<feature type="compositionally biased region" description="Polar residues" evidence="1">
    <location>
        <begin position="95"/>
        <end position="119"/>
    </location>
</feature>
<feature type="compositionally biased region" description="Polar residues" evidence="1">
    <location>
        <begin position="365"/>
        <end position="378"/>
    </location>
</feature>
<name>A0A7E4WB57_PANRE</name>
<feature type="region of interest" description="Disordered" evidence="1">
    <location>
        <begin position="95"/>
        <end position="120"/>
    </location>
</feature>
<dbReference type="AlphaFoldDB" id="A0A7E4WB57"/>
<feature type="region of interest" description="Disordered" evidence="1">
    <location>
        <begin position="232"/>
        <end position="272"/>
    </location>
</feature>
<feature type="region of interest" description="Disordered" evidence="1">
    <location>
        <begin position="411"/>
        <end position="436"/>
    </location>
</feature>
<feature type="region of interest" description="Disordered" evidence="1">
    <location>
        <begin position="156"/>
        <end position="191"/>
    </location>
</feature>
<feature type="compositionally biased region" description="Low complexity" evidence="1">
    <location>
        <begin position="170"/>
        <end position="187"/>
    </location>
</feature>
<evidence type="ECO:0000313" key="3">
    <source>
        <dbReference type="WBParaSite" id="Pan_g9573.t1"/>
    </source>
</evidence>
<feature type="region of interest" description="Disordered" evidence="1">
    <location>
        <begin position="324"/>
        <end position="392"/>
    </location>
</feature>
<sequence length="436" mass="46875">MSHPDVDVIAFLVSTQSSRSREEAAAPTFTDRGLTYQCSDKPVQLFVPAFFQGQDSGPIKAVVTICFAMPSHLTMTPASSVTVGGTAAARIARHGTTTAASSSTVNPNGPSASNDTTGTGFDGYRNLCEARMRRLERYKKAKSFCSLDSDDAHHFGDVPAHSSNASDSGVSEITEASASVSATSTAARPMGQSAFESRMDLLKQKMIAMMENDVALLQKLVNLGETIQELKTMQKPSEQTATTTTSTYRGRALPRRSSDTSLSSSYGEEDDDWRPLDCAEGFSQSMSAITHLYVEDGDDFDEEDDEVRPNVQYFSRKNSVLRIPIPPRSSNRLLGANRRIARRPSTLAKTALPPPRLLASEDSGHSSSDATPPQQHSPGITDGASTVSSSASSRHSASFALYDIQERVTFTSRRSNASVDSGIRDTASPLLANPVK</sequence>
<organism evidence="2 3">
    <name type="scientific">Panagrellus redivivus</name>
    <name type="common">Microworm</name>
    <dbReference type="NCBI Taxonomy" id="6233"/>
    <lineage>
        <taxon>Eukaryota</taxon>
        <taxon>Metazoa</taxon>
        <taxon>Ecdysozoa</taxon>
        <taxon>Nematoda</taxon>
        <taxon>Chromadorea</taxon>
        <taxon>Rhabditida</taxon>
        <taxon>Tylenchina</taxon>
        <taxon>Panagrolaimomorpha</taxon>
        <taxon>Panagrolaimoidea</taxon>
        <taxon>Panagrolaimidae</taxon>
        <taxon>Panagrellus</taxon>
    </lineage>
</organism>
<dbReference type="Proteomes" id="UP000492821">
    <property type="component" value="Unassembled WGS sequence"/>
</dbReference>
<protein>
    <submittedName>
        <fullName evidence="3">Potassium voltage-gated channel protein eag</fullName>
    </submittedName>
</protein>